<dbReference type="CDD" id="cd04322">
    <property type="entry name" value="LysRS_N"/>
    <property type="match status" value="1"/>
</dbReference>
<dbReference type="InterPro" id="IPR044136">
    <property type="entry name" value="Lys-tRNA-ligase_II_N"/>
</dbReference>
<dbReference type="EC" id="6.1.1.6" evidence="11"/>
<dbReference type="InterPro" id="IPR012340">
    <property type="entry name" value="NA-bd_OB-fold"/>
</dbReference>
<dbReference type="FunFam" id="3.30.930.10:FF:000238">
    <property type="entry name" value="Lysine--tRNA ligase"/>
    <property type="match status" value="1"/>
</dbReference>
<dbReference type="NCBIfam" id="TIGR00499">
    <property type="entry name" value="lysS_bact"/>
    <property type="match status" value="1"/>
</dbReference>
<comment type="cofactor">
    <cofactor evidence="11 12">
        <name>Mg(2+)</name>
        <dbReference type="ChEBI" id="CHEBI:18420"/>
    </cofactor>
    <text evidence="11 12">Binds 3 Mg(2+) ions per subunit.</text>
</comment>
<dbReference type="EMBL" id="CP046147">
    <property type="protein sequence ID" value="WFG38449.1"/>
    <property type="molecule type" value="Genomic_DNA"/>
</dbReference>
<dbReference type="Pfam" id="PF01336">
    <property type="entry name" value="tRNA_anti-codon"/>
    <property type="match status" value="1"/>
</dbReference>
<keyword evidence="7 11" id="KW-0067">ATP-binding</keyword>
<evidence type="ECO:0000256" key="12">
    <source>
        <dbReference type="RuleBase" id="RU000336"/>
    </source>
</evidence>
<feature type="binding site" evidence="11">
    <location>
        <position position="443"/>
    </location>
    <ligand>
        <name>Mg(2+)</name>
        <dbReference type="ChEBI" id="CHEBI:18420"/>
        <label>1</label>
    </ligand>
</feature>
<dbReference type="GO" id="GO:0000049">
    <property type="term" value="F:tRNA binding"/>
    <property type="evidence" value="ECO:0007669"/>
    <property type="project" value="TreeGrafter"/>
</dbReference>
<feature type="region of interest" description="Disordered" evidence="13">
    <location>
        <begin position="1"/>
        <end position="29"/>
    </location>
</feature>
<evidence type="ECO:0000256" key="10">
    <source>
        <dbReference type="ARBA" id="ARBA00048573"/>
    </source>
</evidence>
<evidence type="ECO:0000256" key="5">
    <source>
        <dbReference type="ARBA" id="ARBA00022723"/>
    </source>
</evidence>
<dbReference type="Gene3D" id="3.30.930.10">
    <property type="entry name" value="Bira Bifunctional Protein, Domain 2"/>
    <property type="match status" value="1"/>
</dbReference>
<dbReference type="InterPro" id="IPR004364">
    <property type="entry name" value="Aa-tRNA-synt_II"/>
</dbReference>
<evidence type="ECO:0000256" key="13">
    <source>
        <dbReference type="SAM" id="MobiDB-lite"/>
    </source>
</evidence>
<feature type="compositionally biased region" description="Polar residues" evidence="13">
    <location>
        <begin position="1"/>
        <end position="15"/>
    </location>
</feature>
<sequence>MTNQDQQEQSANSPEESNEEVSAAGEQKLIEDRLAKAAQLRDKGFDPYPPRFDRTHTSAEATKLFEYVEVMASNGVGDDAEHPRTETVRIAGRVMARRGMGKAAFIDLKDGYGSIQAFARQNTMGDEAYEIVNLLDIGDIIGVEGSVIRTRRGEISVEAQQVTVLTKAIRPLPDKWHGLQDQEIRFRQRYLDLISNDKAMKNALLRSMVVQSMRSFMHDRGFIEVETPILVPVAAGAQATPFETHHNQLDRDLYLRIATELYLKKLIVGGIERVFEIGRLFRNEGLDHDHNPEFTTIESYQAYADYNDVMSMVENMVSYIAKETTGSMVLPAVEGVRPEIDLTPPWPRLDLRAEIKKQTGIDFVETRDVESLSAAMRERNIHVEAGSAWGRLLDKVISSEVEPNLVQPHFLVDYPVEMSPLAKRKPDSDEIVERFEGFVMGTELCNAFTELNDPVDQRDRFEQQEKQRLDFGDDEADRLDEDFLVAIEHGMPPTGGLGLGIDRLTMLIAGEESIREILLFPAMRNT</sequence>
<protein>
    <recommendedName>
        <fullName evidence="11">Lysine--tRNA ligase</fullName>
        <ecNumber evidence="11">6.1.1.6</ecNumber>
    </recommendedName>
    <alternativeName>
        <fullName evidence="11">Lysyl-tRNA synthetase</fullName>
        <shortName evidence="11">LysRS</shortName>
    </alternativeName>
</protein>
<evidence type="ECO:0000256" key="2">
    <source>
        <dbReference type="ARBA" id="ARBA00008226"/>
    </source>
</evidence>
<keyword evidence="8 11" id="KW-0648">Protein biosynthesis</keyword>
<comment type="catalytic activity">
    <reaction evidence="10 11 12">
        <text>tRNA(Lys) + L-lysine + ATP = L-lysyl-tRNA(Lys) + AMP + diphosphate</text>
        <dbReference type="Rhea" id="RHEA:20792"/>
        <dbReference type="Rhea" id="RHEA-COMP:9696"/>
        <dbReference type="Rhea" id="RHEA-COMP:9697"/>
        <dbReference type="ChEBI" id="CHEBI:30616"/>
        <dbReference type="ChEBI" id="CHEBI:32551"/>
        <dbReference type="ChEBI" id="CHEBI:33019"/>
        <dbReference type="ChEBI" id="CHEBI:78442"/>
        <dbReference type="ChEBI" id="CHEBI:78529"/>
        <dbReference type="ChEBI" id="CHEBI:456215"/>
        <dbReference type="EC" id="6.1.1.6"/>
    </reaction>
</comment>
<evidence type="ECO:0000256" key="11">
    <source>
        <dbReference type="HAMAP-Rule" id="MF_00252"/>
    </source>
</evidence>
<dbReference type="InterPro" id="IPR045864">
    <property type="entry name" value="aa-tRNA-synth_II/BPL/LPL"/>
</dbReference>
<dbReference type="NCBIfam" id="NF001756">
    <property type="entry name" value="PRK00484.1"/>
    <property type="match status" value="1"/>
</dbReference>
<dbReference type="PRINTS" id="PR00982">
    <property type="entry name" value="TRNASYNTHLYS"/>
</dbReference>
<feature type="domain" description="Aminoacyl-transfer RNA synthetases class-II family profile" evidence="14">
    <location>
        <begin position="205"/>
        <end position="521"/>
    </location>
</feature>
<dbReference type="GO" id="GO:0004824">
    <property type="term" value="F:lysine-tRNA ligase activity"/>
    <property type="evidence" value="ECO:0007669"/>
    <property type="project" value="UniProtKB-UniRule"/>
</dbReference>
<evidence type="ECO:0000256" key="6">
    <source>
        <dbReference type="ARBA" id="ARBA00022741"/>
    </source>
</evidence>
<dbReference type="SUPFAM" id="SSF50249">
    <property type="entry name" value="Nucleic acid-binding proteins"/>
    <property type="match status" value="1"/>
</dbReference>
<feature type="binding site" evidence="11">
    <location>
        <position position="436"/>
    </location>
    <ligand>
        <name>Mg(2+)</name>
        <dbReference type="ChEBI" id="CHEBI:18420"/>
        <label>1</label>
    </ligand>
</feature>
<evidence type="ECO:0000256" key="8">
    <source>
        <dbReference type="ARBA" id="ARBA00022917"/>
    </source>
</evidence>
<reference evidence="17" key="3">
    <citation type="submission" date="2023-06" db="EMBL/GenBank/DDBJ databases">
        <title>Pangenomics reveal diversification of enzyme families and niche specialization in globally abundant SAR202 bacteria.</title>
        <authorList>
            <person name="Saw J.H.W."/>
        </authorList>
    </citation>
    <scope>NUCLEOTIDE SEQUENCE [LARGE SCALE GENOMIC DNA]</scope>
    <source>
        <strain evidence="17">JH1073</strain>
    </source>
</reference>
<evidence type="ECO:0000313" key="17">
    <source>
        <dbReference type="Proteomes" id="UP001219901"/>
    </source>
</evidence>
<dbReference type="RefSeq" id="WP_342824990.1">
    <property type="nucleotide sequence ID" value="NZ_CP046146.1"/>
</dbReference>
<dbReference type="AlphaFoldDB" id="A0AAJ6CTR8"/>
<comment type="subunit">
    <text evidence="11">Homodimer.</text>
</comment>
<comment type="subcellular location">
    <subcellularLocation>
        <location evidence="1 11">Cytoplasm</location>
    </subcellularLocation>
</comment>
<evidence type="ECO:0000256" key="7">
    <source>
        <dbReference type="ARBA" id="ARBA00022840"/>
    </source>
</evidence>
<evidence type="ECO:0000256" key="1">
    <source>
        <dbReference type="ARBA" id="ARBA00004496"/>
    </source>
</evidence>
<dbReference type="Pfam" id="PF00152">
    <property type="entry name" value="tRNA-synt_2"/>
    <property type="match status" value="1"/>
</dbReference>
<dbReference type="HAMAP" id="MF_00252">
    <property type="entry name" value="Lys_tRNA_synth_class2"/>
    <property type="match status" value="1"/>
</dbReference>
<dbReference type="InterPro" id="IPR002313">
    <property type="entry name" value="Lys-tRNA-ligase_II"/>
</dbReference>
<comment type="similarity">
    <text evidence="2 11">Belongs to the class-II aminoacyl-tRNA synthetase family.</text>
</comment>
<dbReference type="GO" id="GO:0006430">
    <property type="term" value="P:lysyl-tRNA aminoacylation"/>
    <property type="evidence" value="ECO:0007669"/>
    <property type="project" value="UniProtKB-UniRule"/>
</dbReference>
<evidence type="ECO:0000256" key="3">
    <source>
        <dbReference type="ARBA" id="ARBA00022490"/>
    </source>
</evidence>
<keyword evidence="9 11" id="KW-0030">Aminoacyl-tRNA synthetase</keyword>
<keyword evidence="4 11" id="KW-0436">Ligase</keyword>
<dbReference type="Gene3D" id="2.40.50.140">
    <property type="entry name" value="Nucleic acid-binding proteins"/>
    <property type="match status" value="1"/>
</dbReference>
<dbReference type="FunFam" id="2.40.50.140:FF:000024">
    <property type="entry name" value="Lysine--tRNA ligase"/>
    <property type="match status" value="1"/>
</dbReference>
<name>A0AAJ6CTR8_9CHLR</name>
<dbReference type="InterPro" id="IPR004365">
    <property type="entry name" value="NA-bd_OB_tRNA"/>
</dbReference>
<reference evidence="17 18" key="1">
    <citation type="submission" date="2019-11" db="EMBL/GenBank/DDBJ databases">
        <authorList>
            <person name="Cho J.-C."/>
        </authorList>
    </citation>
    <scope>NUCLEOTIDE SEQUENCE [LARGE SCALE GENOMIC DNA]</scope>
    <source>
        <strain evidence="16 17">JH1073</strain>
        <strain evidence="15 18">JH702</strain>
    </source>
</reference>
<keyword evidence="11 12" id="KW-0460">Magnesium</keyword>
<keyword evidence="6 11" id="KW-0547">Nucleotide-binding</keyword>
<evidence type="ECO:0000313" key="16">
    <source>
        <dbReference type="EMBL" id="WFG38449.1"/>
    </source>
</evidence>
<dbReference type="Proteomes" id="UP001219901">
    <property type="component" value="Chromosome"/>
</dbReference>
<dbReference type="InterPro" id="IPR006195">
    <property type="entry name" value="aa-tRNA-synth_II"/>
</dbReference>
<keyword evidence="17" id="KW-1185">Reference proteome</keyword>
<evidence type="ECO:0000313" key="18">
    <source>
        <dbReference type="Proteomes" id="UP001321249"/>
    </source>
</evidence>
<feature type="binding site" evidence="11">
    <location>
        <position position="443"/>
    </location>
    <ligand>
        <name>Mg(2+)</name>
        <dbReference type="ChEBI" id="CHEBI:18420"/>
        <label>2</label>
    </ligand>
</feature>
<keyword evidence="5 11" id="KW-0479">Metal-binding</keyword>
<dbReference type="PROSITE" id="PS50862">
    <property type="entry name" value="AA_TRNA_LIGASE_II"/>
    <property type="match status" value="1"/>
</dbReference>
<evidence type="ECO:0000256" key="4">
    <source>
        <dbReference type="ARBA" id="ARBA00022598"/>
    </source>
</evidence>
<dbReference type="PANTHER" id="PTHR42918:SF15">
    <property type="entry name" value="LYSINE--TRNA LIGASE, CHLOROPLASTIC_MITOCHONDRIAL"/>
    <property type="match status" value="1"/>
</dbReference>
<accession>A0AAJ6CTR8</accession>
<dbReference type="GO" id="GO:0005829">
    <property type="term" value="C:cytosol"/>
    <property type="evidence" value="ECO:0007669"/>
    <property type="project" value="TreeGrafter"/>
</dbReference>
<keyword evidence="3 11" id="KW-0963">Cytoplasm</keyword>
<dbReference type="GO" id="GO:0005524">
    <property type="term" value="F:ATP binding"/>
    <property type="evidence" value="ECO:0007669"/>
    <property type="project" value="UniProtKB-UniRule"/>
</dbReference>
<evidence type="ECO:0000256" key="9">
    <source>
        <dbReference type="ARBA" id="ARBA00023146"/>
    </source>
</evidence>
<organism evidence="16 17">
    <name type="scientific">Candidatus Lucifugimonas marina</name>
    <dbReference type="NCBI Taxonomy" id="3038979"/>
    <lineage>
        <taxon>Bacteria</taxon>
        <taxon>Bacillati</taxon>
        <taxon>Chloroflexota</taxon>
        <taxon>Dehalococcoidia</taxon>
        <taxon>SAR202 cluster</taxon>
        <taxon>Candidatus Lucifugimonadales</taxon>
        <taxon>Candidatus Lucifugimonadaceae</taxon>
        <taxon>Candidatus Lucifugimonas</taxon>
    </lineage>
</organism>
<evidence type="ECO:0000259" key="14">
    <source>
        <dbReference type="PROSITE" id="PS50862"/>
    </source>
</evidence>
<dbReference type="Proteomes" id="UP001321249">
    <property type="component" value="Unassembled WGS sequence"/>
</dbReference>
<dbReference type="GO" id="GO:0000287">
    <property type="term" value="F:magnesium ion binding"/>
    <property type="evidence" value="ECO:0007669"/>
    <property type="project" value="UniProtKB-UniRule"/>
</dbReference>
<dbReference type="EMBL" id="WMBE01000002">
    <property type="protein sequence ID" value="MDG0867036.1"/>
    <property type="molecule type" value="Genomic_DNA"/>
</dbReference>
<dbReference type="InterPro" id="IPR018149">
    <property type="entry name" value="Lys-tRNA-synth_II_C"/>
</dbReference>
<proteinExistence type="inferred from homology"/>
<evidence type="ECO:0000313" key="15">
    <source>
        <dbReference type="EMBL" id="MDG0867036.1"/>
    </source>
</evidence>
<reference evidence="16" key="2">
    <citation type="journal article" date="2023" name="Nat. Commun.">
        <title>Cultivation of marine bacteria of the SAR202 clade.</title>
        <authorList>
            <person name="Lim Y."/>
            <person name="Seo J.H."/>
            <person name="Giovannoni S.J."/>
            <person name="Kang I."/>
            <person name="Cho J.C."/>
        </authorList>
    </citation>
    <scope>NUCLEOTIDE SEQUENCE</scope>
    <source>
        <strain evidence="16">JH1073</strain>
    </source>
</reference>
<dbReference type="CDD" id="cd00775">
    <property type="entry name" value="LysRS_core"/>
    <property type="match status" value="1"/>
</dbReference>
<dbReference type="SUPFAM" id="SSF55681">
    <property type="entry name" value="Class II aaRS and biotin synthetases"/>
    <property type="match status" value="1"/>
</dbReference>
<dbReference type="PANTHER" id="PTHR42918">
    <property type="entry name" value="LYSYL-TRNA SYNTHETASE"/>
    <property type="match status" value="1"/>
</dbReference>
<gene>
    <name evidence="11 16" type="primary">lysS</name>
    <name evidence="15" type="ORF">GKO46_08115</name>
    <name evidence="16" type="ORF">GKO48_02120</name>
</gene>